<protein>
    <submittedName>
        <fullName evidence="1">Plasmid maintenance system killer</fullName>
    </submittedName>
</protein>
<dbReference type="PANTHER" id="PTHR40266:SF2">
    <property type="entry name" value="TOXIN HIGB-1"/>
    <property type="match status" value="1"/>
</dbReference>
<sequence length="98" mass="11234">MIISFADQATSDIFNGIESKQARKALPMELWKSASRKLDQIDSVIMLDELKVPPGNRLEKLRGSRENQMSIRINDQYRICFTWSDTGAVNVEITDYHS</sequence>
<dbReference type="STRING" id="709032.Sulku_0382"/>
<dbReference type="InterPro" id="IPR007711">
    <property type="entry name" value="HigB-1"/>
</dbReference>
<evidence type="ECO:0000313" key="2">
    <source>
        <dbReference type="Proteomes" id="UP000008721"/>
    </source>
</evidence>
<dbReference type="Gene3D" id="3.30.2310.20">
    <property type="entry name" value="RelE-like"/>
    <property type="match status" value="1"/>
</dbReference>
<dbReference type="HOGENOM" id="CLU_155111_1_1_7"/>
<dbReference type="InterPro" id="IPR035093">
    <property type="entry name" value="RelE/ParE_toxin_dom_sf"/>
</dbReference>
<proteinExistence type="predicted"/>
<dbReference type="SUPFAM" id="SSF143011">
    <property type="entry name" value="RelE-like"/>
    <property type="match status" value="1"/>
</dbReference>
<dbReference type="AlphaFoldDB" id="E4TZ50"/>
<reference evidence="1 2" key="1">
    <citation type="journal article" date="2012" name="Stand. Genomic Sci.">
        <title>Complete genome sequence of the sulfur compounds oxidizing chemolithoautotroph Sulfuricurvum kujiense type strain (YK-1(T)).</title>
        <authorList>
            <person name="Han C."/>
            <person name="Kotsyurbenko O."/>
            <person name="Chertkov O."/>
            <person name="Held B."/>
            <person name="Lapidus A."/>
            <person name="Nolan M."/>
            <person name="Lucas S."/>
            <person name="Hammon N."/>
            <person name="Deshpande S."/>
            <person name="Cheng J.F."/>
            <person name="Tapia R."/>
            <person name="Goodwin L.A."/>
            <person name="Pitluck S."/>
            <person name="Liolios K."/>
            <person name="Pagani I."/>
            <person name="Ivanova N."/>
            <person name="Mavromatis K."/>
            <person name="Mikhailova N."/>
            <person name="Pati A."/>
            <person name="Chen A."/>
            <person name="Palaniappan K."/>
            <person name="Land M."/>
            <person name="Hauser L."/>
            <person name="Chang Y.J."/>
            <person name="Jeffries C.D."/>
            <person name="Brambilla E.M."/>
            <person name="Rohde M."/>
            <person name="Spring S."/>
            <person name="Sikorski J."/>
            <person name="Goker M."/>
            <person name="Woyke T."/>
            <person name="Bristow J."/>
            <person name="Eisen J.A."/>
            <person name="Markowitz V."/>
            <person name="Hugenholtz P."/>
            <person name="Kyrpides N.C."/>
            <person name="Klenk H.P."/>
            <person name="Detter J.C."/>
        </authorList>
    </citation>
    <scope>NUCLEOTIDE SEQUENCE [LARGE SCALE GENOMIC DNA]</scope>
    <source>
        <strain evidence="2">ATCC BAA-921 / DSM 16994 / JCM 11577 / YK-1</strain>
    </source>
</reference>
<dbReference type="KEGG" id="sku:Sulku_0382"/>
<accession>E4TZ50</accession>
<organism evidence="1 2">
    <name type="scientific">Sulfuricurvum kujiense (strain ATCC BAA-921 / DSM 16994 / JCM 11577 / YK-1)</name>
    <dbReference type="NCBI Taxonomy" id="709032"/>
    <lineage>
        <taxon>Bacteria</taxon>
        <taxon>Pseudomonadati</taxon>
        <taxon>Campylobacterota</taxon>
        <taxon>Epsilonproteobacteria</taxon>
        <taxon>Campylobacterales</taxon>
        <taxon>Sulfurimonadaceae</taxon>
        <taxon>Sulfuricurvum</taxon>
    </lineage>
</organism>
<name>E4TZ50_SULKY</name>
<gene>
    <name evidence="1" type="ordered locus">Sulku_0382</name>
</gene>
<dbReference type="Pfam" id="PF05015">
    <property type="entry name" value="HigB-like_toxin"/>
    <property type="match status" value="1"/>
</dbReference>
<dbReference type="Proteomes" id="UP000008721">
    <property type="component" value="Chromosome"/>
</dbReference>
<evidence type="ECO:0000313" key="1">
    <source>
        <dbReference type="EMBL" id="ADR33049.1"/>
    </source>
</evidence>
<dbReference type="EMBL" id="CP002355">
    <property type="protein sequence ID" value="ADR33049.1"/>
    <property type="molecule type" value="Genomic_DNA"/>
</dbReference>
<dbReference type="RefSeq" id="WP_013459246.1">
    <property type="nucleotide sequence ID" value="NC_014762.1"/>
</dbReference>
<dbReference type="PANTHER" id="PTHR40266">
    <property type="entry name" value="TOXIN HIGB-1"/>
    <property type="match status" value="1"/>
</dbReference>
<dbReference type="OrthoDB" id="9801102at2"/>
<dbReference type="eggNOG" id="COG3549">
    <property type="taxonomic scope" value="Bacteria"/>
</dbReference>
<keyword evidence="2" id="KW-1185">Reference proteome</keyword>